<dbReference type="MEROPS" id="S12.002"/>
<evidence type="ECO:0000313" key="10">
    <source>
        <dbReference type="Proteomes" id="UP000016842"/>
    </source>
</evidence>
<dbReference type="Pfam" id="PF00144">
    <property type="entry name" value="Beta-lactamase"/>
    <property type="match status" value="1"/>
</dbReference>
<feature type="active site" description="Proton donor/acceptor" evidence="6">
    <location>
        <position position="65"/>
    </location>
</feature>
<dbReference type="InterPro" id="IPR012338">
    <property type="entry name" value="Beta-lactam/transpept-like"/>
</dbReference>
<dbReference type="NCBIfam" id="NF009622">
    <property type="entry name" value="PRK13128.1"/>
    <property type="match status" value="1"/>
</dbReference>
<dbReference type="PANTHER" id="PTHR46825">
    <property type="entry name" value="D-ALANYL-D-ALANINE-CARBOXYPEPTIDASE/ENDOPEPTIDASE AMPH"/>
    <property type="match status" value="1"/>
</dbReference>
<dbReference type="SUPFAM" id="SSF56601">
    <property type="entry name" value="beta-lactamase/transpeptidase-like"/>
    <property type="match status" value="1"/>
</dbReference>
<dbReference type="Gene3D" id="3.40.710.10">
    <property type="entry name" value="DD-peptidase/beta-lactamase superfamily"/>
    <property type="match status" value="1"/>
</dbReference>
<evidence type="ECO:0000256" key="1">
    <source>
        <dbReference type="ARBA" id="ARBA00004370"/>
    </source>
</evidence>
<organism evidence="9 10">
    <name type="scientific">Brucella intermedia 229E</name>
    <dbReference type="NCBI Taxonomy" id="1337887"/>
    <lineage>
        <taxon>Bacteria</taxon>
        <taxon>Pseudomonadati</taxon>
        <taxon>Pseudomonadota</taxon>
        <taxon>Alphaproteobacteria</taxon>
        <taxon>Hyphomicrobiales</taxon>
        <taxon>Brucellaceae</taxon>
        <taxon>Brucella/Ochrobactrum group</taxon>
        <taxon>Brucella</taxon>
    </lineage>
</organism>
<evidence type="ECO:0000259" key="8">
    <source>
        <dbReference type="Pfam" id="PF07930"/>
    </source>
</evidence>
<dbReference type="PANTHER" id="PTHR46825:SF11">
    <property type="entry name" value="PENICILLIN-BINDING PROTEIN 4"/>
    <property type="match status" value="1"/>
</dbReference>
<evidence type="ECO:0000256" key="6">
    <source>
        <dbReference type="HAMAP-Rule" id="MF_01960"/>
    </source>
</evidence>
<dbReference type="EC" id="3.4.11.19" evidence="6"/>
<dbReference type="PATRIC" id="fig|1337887.3.peg.748"/>
<dbReference type="InterPro" id="IPR027279">
    <property type="entry name" value="D_amino_pept/lipop_sf"/>
</dbReference>
<dbReference type="SUPFAM" id="SSF50886">
    <property type="entry name" value="D-aminopeptidase, middle and C-terminal domains"/>
    <property type="match status" value="2"/>
</dbReference>
<comment type="similarity">
    <text evidence="6">Belongs to the peptidase S12 family.</text>
</comment>
<feature type="active site" description="Nucleophile" evidence="6">
    <location>
        <position position="62"/>
    </location>
</feature>
<reference evidence="9 10" key="1">
    <citation type="journal article" date="2014" name="FEMS Microbiol. Lett.">
        <title>Genome sequencing analysis reveals virulence-related gene content of Ochrobactrum intermedium strain 229E, a urease-positive strain isolated from the human gastric niche.</title>
        <authorList>
            <person name="Kulkarni G.J."/>
            <person name="Shetty S."/>
            <person name="Dharne M.S."/>
            <person name="Shouche Y.S."/>
        </authorList>
    </citation>
    <scope>NUCLEOTIDE SEQUENCE [LARGE SCALE GENOMIC DNA]</scope>
    <source>
        <strain evidence="9 10">229E</strain>
    </source>
</reference>
<gene>
    <name evidence="6" type="primary">dap</name>
    <name evidence="9" type="ORF">Q644_12685</name>
</gene>
<evidence type="ECO:0000256" key="2">
    <source>
        <dbReference type="ARBA" id="ARBA00022438"/>
    </source>
</evidence>
<keyword evidence="2 6" id="KW-0031">Aminopeptidase</keyword>
<sequence>MSKFDLPALEAFVRTVPQHYKGPGGAVAVVKDGKVVLRHAWGFADLSARKAMTPQTRMPICSVSKQFTCAVLLDSVGEPEVLDDALAAYLDRFTEERPSVRDLCNNQSGLRDYWALTVLCGGADPEGVLLPEQAQSLLRRLKTTHSAPGTHYSYCNGNFRILADLIESHTGRTLVELLAERIFKPAGMKTAALIPPDTAMFDECTGYEGDTVRGFLPAVNRIHWMGDAGICASLDDLIAWEQFIDATRDDEDGIYRRLSGPQTFSDGNAAPYGLGLKFEEAGGRRLTGHGGALRGWRCQRWHCADERLSTIALFNFEGGASDVAFKLMNIALDVSTTEQVRVEADAAWFGSWLDHETGLVLSLEDAGRGRMKARFGTGPEVMDVVGENEARSSMTTIRRKGDTIHLAREDENLSLTMQRLKGAAKQDIAGRYRSEELEADLLIVNEGGAFYGAFEGFLGKSDMYPLYEAGPDVWLLPVQRSMDAPSPGEWKLVFHRDAKSGITGMTVGCWLARHVDYRRIPE</sequence>
<comment type="function">
    <text evidence="6">Hydrolyzes N-terminal residues in D-amino acid-containing peptides.</text>
</comment>
<dbReference type="GO" id="GO:0016020">
    <property type="term" value="C:membrane"/>
    <property type="evidence" value="ECO:0007669"/>
    <property type="project" value="UniProtKB-SubCell"/>
</dbReference>
<dbReference type="InterPro" id="IPR023645">
    <property type="entry name" value="DAP"/>
</dbReference>
<dbReference type="Pfam" id="PF07930">
    <property type="entry name" value="DAP_B"/>
    <property type="match status" value="1"/>
</dbReference>
<comment type="subunit">
    <text evidence="6">Homodimer.</text>
</comment>
<keyword evidence="4 6" id="KW-0378">Hydrolase</keyword>
<comment type="activity regulation">
    <text evidence="6">Inhibited by beta-lactam compounds such as 6-aminopenicillic acid, 7-aminocephalosporanic acid, benzylpenicillin and ampicillin. Inhibited by p-chloromercuribenzoate.</text>
</comment>
<dbReference type="InterPro" id="IPR001466">
    <property type="entry name" value="Beta-lactam-related"/>
</dbReference>
<dbReference type="HAMAP" id="MF_01960">
    <property type="entry name" value="D_aminopeptidase"/>
    <property type="match status" value="1"/>
</dbReference>
<feature type="binding site" evidence="6">
    <location>
        <position position="483"/>
    </location>
    <ligand>
        <name>substrate</name>
    </ligand>
</feature>
<dbReference type="Gene3D" id="2.40.128.50">
    <property type="match status" value="2"/>
</dbReference>
<comment type="caution">
    <text evidence="9">The sequence shown here is derived from an EMBL/GenBank/DDBJ whole genome shotgun (WGS) entry which is preliminary data.</text>
</comment>
<keyword evidence="3 6" id="KW-0645">Protease</keyword>
<evidence type="ECO:0000256" key="5">
    <source>
        <dbReference type="ARBA" id="ARBA00023136"/>
    </source>
</evidence>
<proteinExistence type="inferred from homology"/>
<protein>
    <recommendedName>
        <fullName evidence="6">D-aminopeptidase</fullName>
        <ecNumber evidence="6">3.4.11.19</ecNumber>
    </recommendedName>
</protein>
<evidence type="ECO:0000256" key="4">
    <source>
        <dbReference type="ARBA" id="ARBA00022801"/>
    </source>
</evidence>
<feature type="domain" description="D-aminopeptidase" evidence="8">
    <location>
        <begin position="342"/>
        <end position="517"/>
    </location>
</feature>
<dbReference type="GO" id="GO:0004177">
    <property type="term" value="F:aminopeptidase activity"/>
    <property type="evidence" value="ECO:0007669"/>
    <property type="project" value="UniProtKB-UniRule"/>
</dbReference>
<dbReference type="EMBL" id="ASXJ01000034">
    <property type="protein sequence ID" value="ERM03192.1"/>
    <property type="molecule type" value="Genomic_DNA"/>
</dbReference>
<feature type="domain" description="Beta-lactamase-related" evidence="7">
    <location>
        <begin position="10"/>
        <end position="332"/>
    </location>
</feature>
<evidence type="ECO:0000256" key="3">
    <source>
        <dbReference type="ARBA" id="ARBA00022670"/>
    </source>
</evidence>
<feature type="region of interest" description="Important for specificity" evidence="6">
    <location>
        <begin position="479"/>
        <end position="489"/>
    </location>
</feature>
<keyword evidence="5" id="KW-0472">Membrane</keyword>
<accession>U4VJW9</accession>
<dbReference type="InterPro" id="IPR012856">
    <property type="entry name" value="DAP_B_dom"/>
</dbReference>
<comment type="subcellular location">
    <subcellularLocation>
        <location evidence="1">Membrane</location>
    </subcellularLocation>
</comment>
<name>U4VJW9_9HYPH</name>
<dbReference type="AlphaFoldDB" id="U4VJW9"/>
<evidence type="ECO:0000313" key="9">
    <source>
        <dbReference type="EMBL" id="ERM03192.1"/>
    </source>
</evidence>
<comment type="catalytic activity">
    <reaction evidence="6">
        <text>Release of an N-terminal D-amino acid from a peptide, Xaa-|-Yaa-, in which Xaa is preferably D-Ala, D-Ser or D-Thr. D-amino acid amides and methyl esters also are hydrolyzed, as is glycine amide.</text>
        <dbReference type="EC" id="3.4.11.19"/>
    </reaction>
</comment>
<dbReference type="InterPro" id="IPR050491">
    <property type="entry name" value="AmpC-like"/>
</dbReference>
<dbReference type="Proteomes" id="UP000016842">
    <property type="component" value="Unassembled WGS sequence"/>
</dbReference>
<dbReference type="GO" id="GO:0006508">
    <property type="term" value="P:proteolysis"/>
    <property type="evidence" value="ECO:0007669"/>
    <property type="project" value="UniProtKB-KW"/>
</dbReference>
<evidence type="ECO:0000259" key="7">
    <source>
        <dbReference type="Pfam" id="PF00144"/>
    </source>
</evidence>